<accession>A0A1W1ZKZ6</accession>
<protein>
    <submittedName>
        <fullName evidence="1">Uncharacterized protein</fullName>
    </submittedName>
</protein>
<evidence type="ECO:0000313" key="2">
    <source>
        <dbReference type="Proteomes" id="UP000192738"/>
    </source>
</evidence>
<organism evidence="1 2">
    <name type="scientific">Sporomusa malonica</name>
    <dbReference type="NCBI Taxonomy" id="112901"/>
    <lineage>
        <taxon>Bacteria</taxon>
        <taxon>Bacillati</taxon>
        <taxon>Bacillota</taxon>
        <taxon>Negativicutes</taxon>
        <taxon>Selenomonadales</taxon>
        <taxon>Sporomusaceae</taxon>
        <taxon>Sporomusa</taxon>
    </lineage>
</organism>
<sequence>MIDPYSDSNHRFRVTNAQTIWPVEEYEVIQGLTKWKQSDAAG</sequence>
<dbReference type="EMBL" id="FWXI01000004">
    <property type="protein sequence ID" value="SMC48778.1"/>
    <property type="molecule type" value="Genomic_DNA"/>
</dbReference>
<dbReference type="Proteomes" id="UP000192738">
    <property type="component" value="Unassembled WGS sequence"/>
</dbReference>
<gene>
    <name evidence="1" type="ORF">SAMN04488500_1045</name>
</gene>
<keyword evidence="2" id="KW-1185">Reference proteome</keyword>
<name>A0A1W1ZKZ6_9FIRM</name>
<dbReference type="STRING" id="112901.SAMN04488500_1045"/>
<reference evidence="1 2" key="1">
    <citation type="submission" date="2017-04" db="EMBL/GenBank/DDBJ databases">
        <authorList>
            <person name="Afonso C.L."/>
            <person name="Miller P.J."/>
            <person name="Scott M.A."/>
            <person name="Spackman E."/>
            <person name="Goraichik I."/>
            <person name="Dimitrov K.M."/>
            <person name="Suarez D.L."/>
            <person name="Swayne D.E."/>
        </authorList>
    </citation>
    <scope>NUCLEOTIDE SEQUENCE [LARGE SCALE GENOMIC DNA]</scope>
    <source>
        <strain evidence="1 2">DSM 5090</strain>
    </source>
</reference>
<proteinExistence type="predicted"/>
<dbReference type="AlphaFoldDB" id="A0A1W1ZKZ6"/>
<evidence type="ECO:0000313" key="1">
    <source>
        <dbReference type="EMBL" id="SMC48778.1"/>
    </source>
</evidence>